<dbReference type="InterPro" id="IPR017825">
    <property type="entry name" value="Lycopene_cyclase_dom"/>
</dbReference>
<evidence type="ECO:0000256" key="1">
    <source>
        <dbReference type="ARBA" id="ARBA00004141"/>
    </source>
</evidence>
<evidence type="ECO:0000256" key="7">
    <source>
        <dbReference type="ARBA" id="ARBA00023235"/>
    </source>
</evidence>
<accession>A0A8J3QYP2</accession>
<keyword evidence="6 8" id="KW-0472">Membrane</keyword>
<keyword evidence="5 8" id="KW-1133">Transmembrane helix</keyword>
<dbReference type="Pfam" id="PF18916">
    <property type="entry name" value="Lycopene_cyc"/>
    <property type="match status" value="1"/>
</dbReference>
<evidence type="ECO:0000256" key="5">
    <source>
        <dbReference type="ARBA" id="ARBA00022989"/>
    </source>
</evidence>
<organism evidence="10 11">
    <name type="scientific">Rugosimonospora africana</name>
    <dbReference type="NCBI Taxonomy" id="556532"/>
    <lineage>
        <taxon>Bacteria</taxon>
        <taxon>Bacillati</taxon>
        <taxon>Actinomycetota</taxon>
        <taxon>Actinomycetes</taxon>
        <taxon>Micromonosporales</taxon>
        <taxon>Micromonosporaceae</taxon>
        <taxon>Rugosimonospora</taxon>
    </lineage>
</organism>
<feature type="transmembrane region" description="Helical" evidence="8">
    <location>
        <begin position="6"/>
        <end position="22"/>
    </location>
</feature>
<dbReference type="GO" id="GO:0045436">
    <property type="term" value="F:lycopene beta cyclase activity"/>
    <property type="evidence" value="ECO:0007669"/>
    <property type="project" value="UniProtKB-ARBA"/>
</dbReference>
<dbReference type="GO" id="GO:0016872">
    <property type="term" value="F:intramolecular lyase activity"/>
    <property type="evidence" value="ECO:0007669"/>
    <property type="project" value="InterPro"/>
</dbReference>
<feature type="transmembrane region" description="Helical" evidence="8">
    <location>
        <begin position="76"/>
        <end position="93"/>
    </location>
</feature>
<comment type="pathway">
    <text evidence="2">Carotenoid biosynthesis.</text>
</comment>
<comment type="subcellular location">
    <subcellularLocation>
        <location evidence="1">Membrane</location>
        <topology evidence="1">Multi-pass membrane protein</topology>
    </subcellularLocation>
</comment>
<evidence type="ECO:0000259" key="9">
    <source>
        <dbReference type="Pfam" id="PF18916"/>
    </source>
</evidence>
<evidence type="ECO:0000256" key="2">
    <source>
        <dbReference type="ARBA" id="ARBA00004829"/>
    </source>
</evidence>
<dbReference type="RefSeq" id="WP_203922178.1">
    <property type="nucleotide sequence ID" value="NZ_BONZ01000070.1"/>
</dbReference>
<dbReference type="EMBL" id="BONZ01000070">
    <property type="protein sequence ID" value="GIH18674.1"/>
    <property type="molecule type" value="Genomic_DNA"/>
</dbReference>
<reference evidence="10" key="1">
    <citation type="submission" date="2021-01" db="EMBL/GenBank/DDBJ databases">
        <title>Whole genome shotgun sequence of Rugosimonospora africana NBRC 104875.</title>
        <authorList>
            <person name="Komaki H."/>
            <person name="Tamura T."/>
        </authorList>
    </citation>
    <scope>NUCLEOTIDE SEQUENCE</scope>
    <source>
        <strain evidence="10">NBRC 104875</strain>
    </source>
</reference>
<proteinExistence type="predicted"/>
<dbReference type="NCBIfam" id="TIGR03462">
    <property type="entry name" value="CarR_dom_SF"/>
    <property type="match status" value="1"/>
</dbReference>
<comment type="caution">
    <text evidence="10">The sequence shown here is derived from an EMBL/GenBank/DDBJ whole genome shotgun (WGS) entry which is preliminary data.</text>
</comment>
<dbReference type="GO" id="GO:0016020">
    <property type="term" value="C:membrane"/>
    <property type="evidence" value="ECO:0007669"/>
    <property type="project" value="UniProtKB-SubCell"/>
</dbReference>
<gene>
    <name evidence="10" type="ORF">Raf01_68460</name>
</gene>
<keyword evidence="7" id="KW-0413">Isomerase</keyword>
<evidence type="ECO:0000313" key="11">
    <source>
        <dbReference type="Proteomes" id="UP000642748"/>
    </source>
</evidence>
<keyword evidence="4" id="KW-0125">Carotenoid biosynthesis</keyword>
<dbReference type="Proteomes" id="UP000642748">
    <property type="component" value="Unassembled WGS sequence"/>
</dbReference>
<name>A0A8J3QYP2_9ACTN</name>
<evidence type="ECO:0000256" key="6">
    <source>
        <dbReference type="ARBA" id="ARBA00023136"/>
    </source>
</evidence>
<protein>
    <recommendedName>
        <fullName evidence="9">Lycopene cyclase domain-containing protein</fullName>
    </recommendedName>
</protein>
<sequence length="105" mass="11369">MTYTEAAVAGVAGALLVDLFLLRTRLVGSGTFWLTYPIVLVGQLIVNGLLTGRRIVRYDPHAIIGWRFGYAPVEDLAFGFALVLTTLSLWAWLGRRGAGAPRPGP</sequence>
<evidence type="ECO:0000313" key="10">
    <source>
        <dbReference type="EMBL" id="GIH18674.1"/>
    </source>
</evidence>
<evidence type="ECO:0000256" key="3">
    <source>
        <dbReference type="ARBA" id="ARBA00022692"/>
    </source>
</evidence>
<feature type="domain" description="Lycopene cyclase" evidence="9">
    <location>
        <begin position="9"/>
        <end position="92"/>
    </location>
</feature>
<feature type="transmembrane region" description="Helical" evidence="8">
    <location>
        <begin position="34"/>
        <end position="56"/>
    </location>
</feature>
<keyword evidence="3 8" id="KW-0812">Transmembrane</keyword>
<evidence type="ECO:0000256" key="4">
    <source>
        <dbReference type="ARBA" id="ARBA00022746"/>
    </source>
</evidence>
<evidence type="ECO:0000256" key="8">
    <source>
        <dbReference type="SAM" id="Phobius"/>
    </source>
</evidence>
<dbReference type="AlphaFoldDB" id="A0A8J3QYP2"/>
<dbReference type="GO" id="GO:0016117">
    <property type="term" value="P:carotenoid biosynthetic process"/>
    <property type="evidence" value="ECO:0007669"/>
    <property type="project" value="UniProtKB-KW"/>
</dbReference>
<keyword evidence="11" id="KW-1185">Reference proteome</keyword>